<dbReference type="HAMAP" id="MF_00229">
    <property type="entry name" value="His_ammonia_lyase"/>
    <property type="match status" value="1"/>
</dbReference>
<keyword evidence="4 6" id="KW-0456">Lyase</keyword>
<keyword evidence="11" id="KW-1185">Reference proteome</keyword>
<dbReference type="EMBL" id="FNGW01000004">
    <property type="protein sequence ID" value="SDL88702.1"/>
    <property type="molecule type" value="Genomic_DNA"/>
</dbReference>
<dbReference type="GO" id="GO:0019556">
    <property type="term" value="P:L-histidine catabolic process to glutamate and formamide"/>
    <property type="evidence" value="ECO:0007669"/>
    <property type="project" value="UniProtKB-UniPathway"/>
</dbReference>
<dbReference type="STRING" id="1121325.SAMN04515677_10442"/>
<sequence>MKKVLIDGNSLTIEEVVNVSRNGYQVELTDQALSKVKVARDLVDNLVDSEKISYGITTGFGKFSDIAISKDDAKQLQRNLIISHACGVGEPLDEDIVRAIMLLRVNALSKGHSGIRIETLQTLVEMINKGVHPIIPEKGSLGASGDLAPLSHMVLTMIGEGEAVYDGERLSSKEAMQKAGINVLEYLSSKEGLALINGTQVMTAVGLLTVYDSINLLKTADIALGLTMEALNGITCAMDEKVHSVRPHKGQINTAKNILDILRDSEMVTKQGDMRVQDAYSLRCSPQIHGASKDAIEYVKNKINIEINSVTDNPIIFPDVEQVISGGNFHGQPMALSFDFLGIALSEIANISERRLEKLVNPALSHGLPAFLVNKGGLNSGFMIVQYSAASLVSENKVLAHPASVDSIPSSANQEDHVSMGTIAARKAREIMENARKVLSMEILGAVQAIDLRGKKALGVGTEAAYKVVREHTPFVDKDRVMYKDINISEDIIKQNLLVTAVEKALGSNLLVDEEALAESTI</sequence>
<dbReference type="SUPFAM" id="SSF48557">
    <property type="entry name" value="L-aspartase-like"/>
    <property type="match status" value="1"/>
</dbReference>
<dbReference type="Gene3D" id="1.20.200.10">
    <property type="entry name" value="Fumarase/aspartase (Central domain)"/>
    <property type="match status" value="1"/>
</dbReference>
<feature type="modified residue" description="2,3-didehydroalanine (Ser)" evidence="6">
    <location>
        <position position="144"/>
    </location>
</feature>
<name>A0A1G9NQ49_9FIRM</name>
<evidence type="ECO:0000256" key="2">
    <source>
        <dbReference type="ARBA" id="ARBA00012994"/>
    </source>
</evidence>
<evidence type="ECO:0000256" key="6">
    <source>
        <dbReference type="HAMAP-Rule" id="MF_00229"/>
    </source>
</evidence>
<dbReference type="GO" id="GO:0004397">
    <property type="term" value="F:histidine ammonia-lyase activity"/>
    <property type="evidence" value="ECO:0007669"/>
    <property type="project" value="UniProtKB-UniRule"/>
</dbReference>
<evidence type="ECO:0000256" key="8">
    <source>
        <dbReference type="RuleBase" id="RU004479"/>
    </source>
</evidence>
<dbReference type="UniPathway" id="UPA00379">
    <property type="reaction ID" value="UER00549"/>
</dbReference>
<comment type="subcellular location">
    <subcellularLocation>
        <location evidence="6 9">Cytoplasm</location>
    </subcellularLocation>
</comment>
<proteinExistence type="inferred from homology"/>
<dbReference type="Proteomes" id="UP000199068">
    <property type="component" value="Unassembled WGS sequence"/>
</dbReference>
<evidence type="ECO:0000256" key="1">
    <source>
        <dbReference type="ARBA" id="ARBA00005113"/>
    </source>
</evidence>
<comment type="pathway">
    <text evidence="1 6 8">Amino-acid degradation; L-histidine degradation into L-glutamate; N-formimidoyl-L-glutamate from L-histidine: step 1/3.</text>
</comment>
<evidence type="ECO:0000256" key="5">
    <source>
        <dbReference type="ARBA" id="ARBA00049269"/>
    </source>
</evidence>
<dbReference type="InterPro" id="IPR001106">
    <property type="entry name" value="Aromatic_Lyase"/>
</dbReference>
<protein>
    <recommendedName>
        <fullName evidence="2 6">Histidine ammonia-lyase</fullName>
        <shortName evidence="6">Histidase</shortName>
        <ecNumber evidence="2 6">4.3.1.3</ecNumber>
    </recommendedName>
</protein>
<comment type="similarity">
    <text evidence="6 7">Belongs to the PAL/histidase family.</text>
</comment>
<dbReference type="PROSITE" id="PS00488">
    <property type="entry name" value="PAL_HISTIDASE"/>
    <property type="match status" value="1"/>
</dbReference>
<dbReference type="InterPro" id="IPR024083">
    <property type="entry name" value="Fumarase/histidase_N"/>
</dbReference>
<dbReference type="InterPro" id="IPR008948">
    <property type="entry name" value="L-Aspartase-like"/>
</dbReference>
<evidence type="ECO:0000256" key="7">
    <source>
        <dbReference type="RuleBase" id="RU003954"/>
    </source>
</evidence>
<dbReference type="InterPro" id="IPR022313">
    <property type="entry name" value="Phe/His_NH3-lyase_AS"/>
</dbReference>
<dbReference type="EC" id="4.3.1.3" evidence="2 6"/>
<dbReference type="FunFam" id="1.20.200.10:FF:000003">
    <property type="entry name" value="Histidine ammonia-lyase"/>
    <property type="match status" value="1"/>
</dbReference>
<dbReference type="AlphaFoldDB" id="A0A1G9NQ49"/>
<evidence type="ECO:0000256" key="3">
    <source>
        <dbReference type="ARBA" id="ARBA00022808"/>
    </source>
</evidence>
<dbReference type="RefSeq" id="WP_092725323.1">
    <property type="nucleotide sequence ID" value="NZ_FNGW01000004.1"/>
</dbReference>
<dbReference type="GO" id="GO:0005737">
    <property type="term" value="C:cytoplasm"/>
    <property type="evidence" value="ECO:0007669"/>
    <property type="project" value="UniProtKB-SubCell"/>
</dbReference>
<keyword evidence="6" id="KW-0963">Cytoplasm</keyword>
<feature type="cross-link" description="5-imidazolinone (Ala-Gly)" evidence="6">
    <location>
        <begin position="143"/>
        <end position="145"/>
    </location>
</feature>
<accession>A0A1G9NQ49</accession>
<evidence type="ECO:0000256" key="9">
    <source>
        <dbReference type="RuleBase" id="RU004480"/>
    </source>
</evidence>
<dbReference type="NCBIfam" id="NF006871">
    <property type="entry name" value="PRK09367.1"/>
    <property type="match status" value="1"/>
</dbReference>
<gene>
    <name evidence="6" type="primary">hutH</name>
    <name evidence="10" type="ORF">SAMN04515677_10442</name>
</gene>
<reference evidence="10 11" key="1">
    <citation type="submission" date="2016-10" db="EMBL/GenBank/DDBJ databases">
        <authorList>
            <person name="de Groot N.N."/>
        </authorList>
    </citation>
    <scope>NUCLEOTIDE SEQUENCE [LARGE SCALE GENOMIC DNA]</scope>
    <source>
        <strain evidence="10 11">DSM 797</strain>
    </source>
</reference>
<dbReference type="FunFam" id="1.10.275.10:FF:000005">
    <property type="entry name" value="Histidine ammonia-lyase"/>
    <property type="match status" value="1"/>
</dbReference>
<evidence type="ECO:0000313" key="10">
    <source>
        <dbReference type="EMBL" id="SDL88702.1"/>
    </source>
</evidence>
<dbReference type="Gene3D" id="1.10.275.10">
    <property type="entry name" value="Fumarase/aspartase (N-terminal domain)"/>
    <property type="match status" value="1"/>
</dbReference>
<dbReference type="PANTHER" id="PTHR10362">
    <property type="entry name" value="HISTIDINE AMMONIA-LYASE"/>
    <property type="match status" value="1"/>
</dbReference>
<dbReference type="Pfam" id="PF00221">
    <property type="entry name" value="Lyase_aromatic"/>
    <property type="match status" value="1"/>
</dbReference>
<keyword evidence="3 6" id="KW-0369">Histidine metabolism</keyword>
<dbReference type="NCBIfam" id="TIGR01225">
    <property type="entry name" value="hutH"/>
    <property type="match status" value="1"/>
</dbReference>
<comment type="PTM">
    <text evidence="6">Contains an active site 4-methylidene-imidazol-5-one (MIO), which is formed autocatalytically by cyclization and dehydration of residues Ala-Ser-Gly.</text>
</comment>
<organism evidence="10 11">
    <name type="scientific">Romboutsia lituseburensis DSM 797</name>
    <dbReference type="NCBI Taxonomy" id="1121325"/>
    <lineage>
        <taxon>Bacteria</taxon>
        <taxon>Bacillati</taxon>
        <taxon>Bacillota</taxon>
        <taxon>Clostridia</taxon>
        <taxon>Peptostreptococcales</taxon>
        <taxon>Peptostreptococcaceae</taxon>
        <taxon>Romboutsia</taxon>
    </lineage>
</organism>
<dbReference type="CDD" id="cd00332">
    <property type="entry name" value="PAL-HAL"/>
    <property type="match status" value="1"/>
</dbReference>
<dbReference type="GO" id="GO:0019557">
    <property type="term" value="P:L-histidine catabolic process to glutamate and formate"/>
    <property type="evidence" value="ECO:0007669"/>
    <property type="project" value="UniProtKB-UniPathway"/>
</dbReference>
<evidence type="ECO:0000313" key="11">
    <source>
        <dbReference type="Proteomes" id="UP000199068"/>
    </source>
</evidence>
<comment type="catalytic activity">
    <reaction evidence="5 6 8">
        <text>L-histidine = trans-urocanate + NH4(+)</text>
        <dbReference type="Rhea" id="RHEA:21232"/>
        <dbReference type="ChEBI" id="CHEBI:17771"/>
        <dbReference type="ChEBI" id="CHEBI:28938"/>
        <dbReference type="ChEBI" id="CHEBI:57595"/>
        <dbReference type="EC" id="4.3.1.3"/>
    </reaction>
</comment>
<dbReference type="InterPro" id="IPR005921">
    <property type="entry name" value="HutH"/>
</dbReference>
<evidence type="ECO:0000256" key="4">
    <source>
        <dbReference type="ARBA" id="ARBA00023239"/>
    </source>
</evidence>